<evidence type="ECO:0000256" key="1">
    <source>
        <dbReference type="SAM" id="Phobius"/>
    </source>
</evidence>
<keyword evidence="4" id="KW-0808">Transferase</keyword>
<dbReference type="Proteomes" id="UP000435243">
    <property type="component" value="Unassembled WGS sequence"/>
</dbReference>
<evidence type="ECO:0000313" key="5">
    <source>
        <dbReference type="Proteomes" id="UP000435243"/>
    </source>
</evidence>
<gene>
    <name evidence="4" type="ORF">GRI32_06720</name>
</gene>
<keyword evidence="1" id="KW-1133">Transmembrane helix</keyword>
<dbReference type="PANTHER" id="PTHR23028:SF53">
    <property type="entry name" value="ACYL_TRANSF_3 DOMAIN-CONTAINING PROTEIN"/>
    <property type="match status" value="1"/>
</dbReference>
<feature type="transmembrane region" description="Helical" evidence="1">
    <location>
        <begin position="315"/>
        <end position="332"/>
    </location>
</feature>
<evidence type="ECO:0000259" key="2">
    <source>
        <dbReference type="Pfam" id="PF01757"/>
    </source>
</evidence>
<feature type="transmembrane region" description="Helical" evidence="1">
    <location>
        <begin position="286"/>
        <end position="309"/>
    </location>
</feature>
<organism evidence="4 5">
    <name type="scientific">Alteraurantiacibacter aestuarii</name>
    <dbReference type="NCBI Taxonomy" id="650004"/>
    <lineage>
        <taxon>Bacteria</taxon>
        <taxon>Pseudomonadati</taxon>
        <taxon>Pseudomonadota</taxon>
        <taxon>Alphaproteobacteria</taxon>
        <taxon>Sphingomonadales</taxon>
        <taxon>Erythrobacteraceae</taxon>
        <taxon>Alteraurantiacibacter</taxon>
    </lineage>
</organism>
<accession>A0A844ZN19</accession>
<feature type="transmembrane region" description="Helical" evidence="1">
    <location>
        <begin position="149"/>
        <end position="166"/>
    </location>
</feature>
<dbReference type="RefSeq" id="WP_160590636.1">
    <property type="nucleotide sequence ID" value="NZ_BAAAFP010000001.1"/>
</dbReference>
<name>A0A844ZN19_9SPHN</name>
<feature type="transmembrane region" description="Helical" evidence="1">
    <location>
        <begin position="79"/>
        <end position="101"/>
    </location>
</feature>
<feature type="transmembrane region" description="Helical" evidence="1">
    <location>
        <begin position="37"/>
        <end position="58"/>
    </location>
</feature>
<feature type="transmembrane region" description="Helical" evidence="1">
    <location>
        <begin position="204"/>
        <end position="222"/>
    </location>
</feature>
<keyword evidence="1" id="KW-0472">Membrane</keyword>
<feature type="transmembrane region" description="Helical" evidence="1">
    <location>
        <begin position="252"/>
        <end position="274"/>
    </location>
</feature>
<evidence type="ECO:0000259" key="3">
    <source>
        <dbReference type="Pfam" id="PF19040"/>
    </source>
</evidence>
<proteinExistence type="predicted"/>
<dbReference type="GO" id="GO:0016020">
    <property type="term" value="C:membrane"/>
    <property type="evidence" value="ECO:0007669"/>
    <property type="project" value="TreeGrafter"/>
</dbReference>
<dbReference type="EMBL" id="WTYY01000003">
    <property type="protein sequence ID" value="MXO88430.1"/>
    <property type="molecule type" value="Genomic_DNA"/>
</dbReference>
<dbReference type="AlphaFoldDB" id="A0A844ZN19"/>
<feature type="domain" description="SGNH" evidence="3">
    <location>
        <begin position="403"/>
        <end position="653"/>
    </location>
</feature>
<comment type="caution">
    <text evidence="4">The sequence shown here is derived from an EMBL/GenBank/DDBJ whole genome shotgun (WGS) entry which is preliminary data.</text>
</comment>
<feature type="transmembrane region" description="Helical" evidence="1">
    <location>
        <begin position="173"/>
        <end position="198"/>
    </location>
</feature>
<dbReference type="Pfam" id="PF01757">
    <property type="entry name" value="Acyl_transf_3"/>
    <property type="match status" value="1"/>
</dbReference>
<dbReference type="Pfam" id="PF19040">
    <property type="entry name" value="SGNH"/>
    <property type="match status" value="1"/>
</dbReference>
<feature type="domain" description="Acyltransferase 3" evidence="2">
    <location>
        <begin position="13"/>
        <end position="331"/>
    </location>
</feature>
<keyword evidence="1" id="KW-0812">Transmembrane</keyword>
<dbReference type="InterPro" id="IPR002656">
    <property type="entry name" value="Acyl_transf_3_dom"/>
</dbReference>
<dbReference type="GO" id="GO:0009103">
    <property type="term" value="P:lipopolysaccharide biosynthetic process"/>
    <property type="evidence" value="ECO:0007669"/>
    <property type="project" value="TreeGrafter"/>
</dbReference>
<dbReference type="InterPro" id="IPR050879">
    <property type="entry name" value="Acyltransferase_3"/>
</dbReference>
<keyword evidence="5" id="KW-1185">Reference proteome</keyword>
<dbReference type="InterPro" id="IPR043968">
    <property type="entry name" value="SGNH"/>
</dbReference>
<keyword evidence="4" id="KW-0012">Acyltransferase</keyword>
<evidence type="ECO:0000313" key="4">
    <source>
        <dbReference type="EMBL" id="MXO88430.1"/>
    </source>
</evidence>
<sequence>MSGTGHPGLTYRADIDGLRSLAIIPVLLFHANLGVPGGFVGVDVFFVISGFLITRIIFGEMTAGTFSYADFYERRIRRLLPAAFVVFLASAIYALLAMAWFDVASFGRSLFSAALYLANFNFYWDTGYFSDDATTMLLLHTWSLAVEEQFYIVVPILFALLIRWIPRRLILPILIAMTIAGFVLCVVLTNVSLMAAYFLLPARAWELGVGGVLALTGTGWVRSRPVAEAITLAGAGLILASCYVIDEATPFPGSYVAMPVLGAAALLAAGHYPGTIMHRVLRLSPLVWIGKLSYSLYLWHWPVIVALSYGREEIGGWRGAIALLISLVLAYASLQLVETPVRRKRVLAGRKPLFLAAAGGTALFVAAGFAMYLGGGFPQRFDNRQELEALLDTQSRSDLRGECYNLEEGDISAGDFCIRGREGVAPTFALIGDSHAGALSPPIFQAADALGVSGAQLSSAGYVPMPGRRNLGANYAPNLTPEVFGWLDANPQIHTVVMAGYWQYEATSRTYRHNGTIFADEDYDGSGTDYNPRAFANALNRLVARFPDRQFVFLDDVPTGRELYVRHYVRGVVSHGSGLDALPRAAAEEQRALYAPILSQLAATHSNVAYEQFLTDAICGPVDCPLFGPEGQLRYSDGDHLSVPYSLQLSPVLQARLAPYLAGALSQSNQAPPAAD</sequence>
<protein>
    <submittedName>
        <fullName evidence="4">Acyltransferase family protein</fullName>
    </submittedName>
</protein>
<feature type="transmembrane region" description="Helical" evidence="1">
    <location>
        <begin position="229"/>
        <end position="246"/>
    </location>
</feature>
<dbReference type="OrthoDB" id="9796461at2"/>
<dbReference type="PANTHER" id="PTHR23028">
    <property type="entry name" value="ACETYLTRANSFERASE"/>
    <property type="match status" value="1"/>
</dbReference>
<dbReference type="GO" id="GO:0016747">
    <property type="term" value="F:acyltransferase activity, transferring groups other than amino-acyl groups"/>
    <property type="evidence" value="ECO:0007669"/>
    <property type="project" value="InterPro"/>
</dbReference>
<feature type="transmembrane region" description="Helical" evidence="1">
    <location>
        <begin position="353"/>
        <end position="374"/>
    </location>
</feature>
<reference evidence="4 5" key="1">
    <citation type="submission" date="2019-12" db="EMBL/GenBank/DDBJ databases">
        <title>Genomic-based taxomic classification of the family Erythrobacteraceae.</title>
        <authorList>
            <person name="Xu L."/>
        </authorList>
    </citation>
    <scope>NUCLEOTIDE SEQUENCE [LARGE SCALE GENOMIC DNA]</scope>
    <source>
        <strain evidence="4 5">JCM 16339</strain>
    </source>
</reference>